<feature type="domain" description="Glycosyltransferase 2-like" evidence="1">
    <location>
        <begin position="21"/>
        <end position="132"/>
    </location>
</feature>
<proteinExistence type="predicted"/>
<dbReference type="RefSeq" id="WP_207064284.1">
    <property type="nucleotide sequence ID" value="NZ_BAABLE010000011.1"/>
</dbReference>
<evidence type="ECO:0000259" key="1">
    <source>
        <dbReference type="Pfam" id="PF00535"/>
    </source>
</evidence>
<dbReference type="EMBL" id="JACIET010000001">
    <property type="protein sequence ID" value="MBB4012239.1"/>
    <property type="molecule type" value="Genomic_DNA"/>
</dbReference>
<dbReference type="PANTHER" id="PTHR22916">
    <property type="entry name" value="GLYCOSYLTRANSFERASE"/>
    <property type="match status" value="1"/>
</dbReference>
<accession>A0A840BL20</accession>
<dbReference type="AlphaFoldDB" id="A0A840BL20"/>
<dbReference type="CDD" id="cd04196">
    <property type="entry name" value="GT_2_like_d"/>
    <property type="match status" value="1"/>
</dbReference>
<dbReference type="InterPro" id="IPR029044">
    <property type="entry name" value="Nucleotide-diphossugar_trans"/>
</dbReference>
<dbReference type="GO" id="GO:0016758">
    <property type="term" value="F:hexosyltransferase activity"/>
    <property type="evidence" value="ECO:0007669"/>
    <property type="project" value="UniProtKB-ARBA"/>
</dbReference>
<sequence length="322" mass="35298">MRQRNPSVEKVKSPVEPSVAILMATFNGAAYIDQQLASIAAQSYGGWTLWVSDDGSSDDTLLRLRSFAGVRADGQVVVRQGPAAGVVANFLSLLQLAEIDAAYYAYADQDDVWHADKLARALAWLDQQDPEVPALYCSRTVLVDADDRVIGESPRFGRAPTFANALVQNIAGGNTMVFNRAARRLLSLTDNEAAPVLHDWWVYLVVSACKGTVFFDPKPTLRYRQHGANLIGSNVGWRARLTRISKALGGRTTQWNDRNIAALAPLRGSMSESALATLDKFERARRAAGVLRRLAGLRRSAVYRQSIWGDLSLWIAAALGRL</sequence>
<keyword evidence="3" id="KW-1185">Reference proteome</keyword>
<dbReference type="PANTHER" id="PTHR22916:SF3">
    <property type="entry name" value="UDP-GLCNAC:BETAGAL BETA-1,3-N-ACETYLGLUCOSAMINYLTRANSFERASE-LIKE PROTEIN 1"/>
    <property type="match status" value="1"/>
</dbReference>
<reference evidence="2 3" key="1">
    <citation type="submission" date="2020-08" db="EMBL/GenBank/DDBJ databases">
        <title>Genomic Encyclopedia of Type Strains, Phase IV (KMG-IV): sequencing the most valuable type-strain genomes for metagenomic binning, comparative biology and taxonomic classification.</title>
        <authorList>
            <person name="Goeker M."/>
        </authorList>
    </citation>
    <scope>NUCLEOTIDE SEQUENCE [LARGE SCALE GENOMIC DNA]</scope>
    <source>
        <strain evidence="2 3">DSM 106739</strain>
    </source>
</reference>
<dbReference type="Proteomes" id="UP000561045">
    <property type="component" value="Unassembled WGS sequence"/>
</dbReference>
<evidence type="ECO:0000313" key="3">
    <source>
        <dbReference type="Proteomes" id="UP000561045"/>
    </source>
</evidence>
<dbReference type="Pfam" id="PF00535">
    <property type="entry name" value="Glycos_transf_2"/>
    <property type="match status" value="1"/>
</dbReference>
<protein>
    <submittedName>
        <fullName evidence="2">Glycosyltransferase involved in cell wall biosynthesis</fullName>
    </submittedName>
</protein>
<comment type="caution">
    <text evidence="2">The sequence shown here is derived from an EMBL/GenBank/DDBJ whole genome shotgun (WGS) entry which is preliminary data.</text>
</comment>
<name>A0A840BL20_9RHOO</name>
<dbReference type="Gene3D" id="3.90.550.10">
    <property type="entry name" value="Spore Coat Polysaccharide Biosynthesis Protein SpsA, Chain A"/>
    <property type="match status" value="1"/>
</dbReference>
<dbReference type="InterPro" id="IPR001173">
    <property type="entry name" value="Glyco_trans_2-like"/>
</dbReference>
<dbReference type="SUPFAM" id="SSF53448">
    <property type="entry name" value="Nucleotide-diphospho-sugar transferases"/>
    <property type="match status" value="1"/>
</dbReference>
<organism evidence="2 3">
    <name type="scientific">Niveibacterium umoris</name>
    <dbReference type="NCBI Taxonomy" id="1193620"/>
    <lineage>
        <taxon>Bacteria</taxon>
        <taxon>Pseudomonadati</taxon>
        <taxon>Pseudomonadota</taxon>
        <taxon>Betaproteobacteria</taxon>
        <taxon>Rhodocyclales</taxon>
        <taxon>Rhodocyclaceae</taxon>
        <taxon>Niveibacterium</taxon>
    </lineage>
</organism>
<gene>
    <name evidence="2" type="ORF">GGR36_001547</name>
</gene>
<keyword evidence="2" id="KW-0808">Transferase</keyword>
<evidence type="ECO:0000313" key="2">
    <source>
        <dbReference type="EMBL" id="MBB4012239.1"/>
    </source>
</evidence>